<dbReference type="PROSITE" id="PS00022">
    <property type="entry name" value="EGF_1"/>
    <property type="match status" value="2"/>
</dbReference>
<evidence type="ECO:0000256" key="1">
    <source>
        <dbReference type="SAM" id="Phobius"/>
    </source>
</evidence>
<evidence type="ECO:0000313" key="6">
    <source>
        <dbReference type="Proteomes" id="UP001344447"/>
    </source>
</evidence>
<dbReference type="InterPro" id="IPR055463">
    <property type="entry name" value="DUF7035"/>
</dbReference>
<comment type="caution">
    <text evidence="5">The sequence shown here is derived from an EMBL/GenBank/DDBJ whole genome shotgun (WGS) entry which is preliminary data.</text>
</comment>
<feature type="domain" description="EGF-like" evidence="3">
    <location>
        <begin position="2032"/>
        <end position="2043"/>
    </location>
</feature>
<dbReference type="PANTHER" id="PTHR31378:SF29">
    <property type="entry name" value="EGF-LIKE DOMAIN-CONTAINING PROTEIN-RELATED"/>
    <property type="match status" value="1"/>
</dbReference>
<dbReference type="PANTHER" id="PTHR31378">
    <property type="entry name" value="EGF-LIKE DOMAIN-CONTAINING PROTEIN-RELATED-RELATED"/>
    <property type="match status" value="1"/>
</dbReference>
<dbReference type="InterPro" id="IPR054484">
    <property type="entry name" value="ComC_SSD"/>
</dbReference>
<dbReference type="Pfam" id="PF24893">
    <property type="entry name" value="DUF7743"/>
    <property type="match status" value="1"/>
</dbReference>
<keyword evidence="6" id="KW-1185">Reference proteome</keyword>
<dbReference type="CDD" id="cd00603">
    <property type="entry name" value="IPT_PCSR"/>
    <property type="match status" value="1"/>
</dbReference>
<feature type="domain" description="EGF-like" evidence="3 4">
    <location>
        <begin position="1068"/>
        <end position="1079"/>
    </location>
</feature>
<dbReference type="Pfam" id="PF23034">
    <property type="entry name" value="DUF7035"/>
    <property type="match status" value="1"/>
</dbReference>
<keyword evidence="2" id="KW-0732">Signal</keyword>
<feature type="chain" id="PRO_5043035441" description="EGF-like domain-containing protein" evidence="2">
    <location>
        <begin position="24"/>
        <end position="2323"/>
    </location>
</feature>
<evidence type="ECO:0000259" key="4">
    <source>
        <dbReference type="PROSITE" id="PS01186"/>
    </source>
</evidence>
<dbReference type="InterPro" id="IPR057709">
    <property type="entry name" value="DUF7949"/>
</dbReference>
<feature type="signal peptide" evidence="2">
    <location>
        <begin position="1"/>
        <end position="23"/>
    </location>
</feature>
<evidence type="ECO:0000259" key="3">
    <source>
        <dbReference type="PROSITE" id="PS00022"/>
    </source>
</evidence>
<sequence length="2323" mass="261998">MKEFLNYLIFLFFIFWLNNFCFCQPTYNFYDFTNPSTLNTYPPTSNNERCEFLITILGVNDDDQTGPPQSLSYITNNSISPNIIQVFSNLSSALFTFGFNSGYGDYSLNISGIPYTYGCKEINISKLKFDSNKLFFSEFTNFASFFKIEGLAYPLTLSYDESSYSITNIGNYYYYIDFKTTFYTKQTNGNPWKVDIIFPGTNVFSIYFYYNNETIPITDPQDIVDIKLCPPNQNYTEIGFQYGPLTTFKSTSTKRQTQLFLWELYALFFVMAKPIYGSFGNITYVVLTFPSLELQQYSLYYLDNKKNFSIGFSNQVKTSVDYGAGITSNETLYNFNDLNSLINIYTGGYFGLQNYSSKYFGYSFQQNTGIEMGVVLQFPFGFVGGNNSYFHINYTKLASYYSYDEFSMIFQDYIGGKQNKIQNIPPVAYALDYSVPQIISFQSNELDQFIILVTIHIKSHWGINFFTLNLVSQTTTITINHRYLTSGSIYDGVWEFTVNGLLGKFEKITMFTLYDSIHNFYLGSYFSLYYPTQTLKVNLERNIKNISFLYNNITATNQTISNIMFLNFTNIEEYKDQSIGLLLIDSKSLRDMLYDDFVWESSGIMGQENNYYYAEYDSTKNRFQIRFNIPANTIPGKLDFILSFSDVFKIYSPSLPDNYQLYVNPSIIDIQGPVFTSITKNPSGKFGWLLTIEDSINGLDSGLISVFGLSDSSTYNFTIKPSNAVKGDKWKGDYEIYLPLDPLAGCITQDFIIKYVELLDTKGNLANYMKFFNYRESSNLVKTLTNPFIYFYNDSTVNKITALCSTNNIGAEFSSPKLISFISSKKDLDVGLINTIDFKFQSYDISGIKQNQFPIVYLTTRNFEMVQCISKNISTFSETTNFECTIDIPIGFGYPTGILLSVYGFINNRGYFSGYCSQQLLEMNFSYFISTNNSLTIDQPYIEKSNKISNYGGDLWIYGRGFGRDLSAWIKFGDGSESFNQYTIKQFYSTAILIDSILPTNQSFTIFLKSPSKISNEYTVKPIEFYFNYVAPTSPPSSPMPTNPPKKCLGNPQCGGIDHGYCNNGVGCICYSPWVGEDCTSKVIVIPQPSKNTTDPTIEVPINGGGNETTQNNLYRSLISLVSLRELDFDGKQVKSFKFDKWIYTEINNSTNKYLSTISNKNNNGVIVETNVTVVLQWFEKNDTVLFAGQTLRMNPSSIKYTINITSYSFAQNLNSLQLVMSASLQSSTIDDICSSKSFGNTSDGDNSNYMKLKVNDHSVYGRFIKRAIVDNKIISVKNSILDDLVDTTSNYHTSETLIGISIPFFNDQVLVDPDFSFLIDNSPASSNDENSICTSSSSKLSTVQIVGIVIGSVAFAAVGLDTQNTTLGYFDFCGTDYFECFGDSVTSISLNSSLFDIYLNYSDLGCFSSLLISVDLNEMVLSPDLISTSPGFSYKVQLFSCNNITIGQIPSETKEIYINNLVEEFKANINFSNIQSLKSFVMFESNPYKIFDYPYFYNDISSYIPLDQLNIYSSNIPSFNFLNPSKIQIILGKSFNPSSLVNFNDLSHFNKTCDISLRVLQGSIKFPFLKANNLLNSVTIQSYIDKPLDSIDLYEFKVKTLIISNVSYSFNLNYEIPFTNFPPTIQTFSFSDGKINSMPKNINIQSISFINNTMSGPIGKLSDYGSNVKNLFISQNKLSGPIDESFCSLQNYDFSNNTFTSVPKCFSCFFPKDPNYSSELKSKFILNQFGDSQPSDCNIVLNLVLENGSLKLYGDYIGLYRYGFNTQPNTIDWVWMNYTYYIGTLKSGSTLPDIISFKYDFYETNFTLFTSSTPPKITTVGSLVNSKTFIFNGEYFNYNITETKVTIGNKVCNINSTTFSKIECTVDEFFDSSLRDLVTTIQVGKLNQQITVTPYTTNTVIQCDSSCSGVCYTSNGTCASIVFYVSSVVPIQEKTEGTVQLYGSFGEVHNGLSINIGGVECYGTYIDKGLINCTLKAVGSGIKLLNITQNGVSWVSKSLFSYLPPTTIKSCPNNCFSSLNKGVCNTTLGQCECIQEYSGIDCSFFRGGDHPPTNRDVDENTGKSKLSNQETNYEIEIIQLLEVDINDKIVKNYSLENNWKFKNVTSGSIFYFSQKIQNSNCELISIIDQINRDQTYTFAGVDFYIQSGSIKLTIAISNYTYESSLNTLKLQMKTIANQESTNCNTKSTDIDTSGIVSNSTLNYVTIKKNNKVLVGRFINRVLSDGRSTFITSNVIPSDKDSLILQVNLPHCVKECIIDPDFSVLVSPDYLDNCPTKRKWVIPVAVVVSVVGAGFLVGLSVLLYKKNQMAIRIRLSTIKLSRK</sequence>
<gene>
    <name evidence="5" type="ORF">RB653_008838</name>
</gene>
<dbReference type="InterPro" id="IPR055462">
    <property type="entry name" value="DUF7034"/>
</dbReference>
<keyword evidence="1" id="KW-1133">Transmembrane helix</keyword>
<dbReference type="InterPro" id="IPR056645">
    <property type="entry name" value="DUF7743"/>
</dbReference>
<keyword evidence="1" id="KW-0472">Membrane</keyword>
<dbReference type="Pfam" id="PF22933">
    <property type="entry name" value="ComC_SSD"/>
    <property type="match status" value="2"/>
</dbReference>
<dbReference type="InterPro" id="IPR000742">
    <property type="entry name" value="EGF"/>
</dbReference>
<reference evidence="5 6" key="1">
    <citation type="submission" date="2023-11" db="EMBL/GenBank/DDBJ databases">
        <title>Dfirmibasis_genome.</title>
        <authorList>
            <person name="Edelbroek B."/>
            <person name="Kjellin J."/>
            <person name="Jerlstrom-Hultqvist J."/>
            <person name="Soderbom F."/>
        </authorList>
    </citation>
    <scope>NUCLEOTIDE SEQUENCE [LARGE SCALE GENOMIC DNA]</scope>
    <source>
        <strain evidence="5 6">TNS-C-14</strain>
    </source>
</reference>
<evidence type="ECO:0000256" key="2">
    <source>
        <dbReference type="SAM" id="SignalP"/>
    </source>
</evidence>
<feature type="transmembrane region" description="Helical" evidence="1">
    <location>
        <begin position="2280"/>
        <end position="2304"/>
    </location>
</feature>
<dbReference type="Pfam" id="PF25820">
    <property type="entry name" value="DUF7949"/>
    <property type="match status" value="1"/>
</dbReference>
<protein>
    <recommendedName>
        <fullName evidence="3 4">EGF-like domain-containing protein</fullName>
    </recommendedName>
</protein>
<dbReference type="EMBL" id="JAVFKY010000003">
    <property type="protein sequence ID" value="KAK5579159.1"/>
    <property type="molecule type" value="Genomic_DNA"/>
</dbReference>
<accession>A0AAN7TT66</accession>
<dbReference type="Pfam" id="PF23033">
    <property type="entry name" value="DUF7034"/>
    <property type="match status" value="1"/>
</dbReference>
<evidence type="ECO:0000313" key="5">
    <source>
        <dbReference type="EMBL" id="KAK5579159.1"/>
    </source>
</evidence>
<proteinExistence type="predicted"/>
<name>A0AAN7TT66_9MYCE</name>
<dbReference type="PROSITE" id="PS01186">
    <property type="entry name" value="EGF_2"/>
    <property type="match status" value="1"/>
</dbReference>
<keyword evidence="1" id="KW-0812">Transmembrane</keyword>
<organism evidence="5 6">
    <name type="scientific">Dictyostelium firmibasis</name>
    <dbReference type="NCBI Taxonomy" id="79012"/>
    <lineage>
        <taxon>Eukaryota</taxon>
        <taxon>Amoebozoa</taxon>
        <taxon>Evosea</taxon>
        <taxon>Eumycetozoa</taxon>
        <taxon>Dictyostelia</taxon>
        <taxon>Dictyosteliales</taxon>
        <taxon>Dictyosteliaceae</taxon>
        <taxon>Dictyostelium</taxon>
    </lineage>
</organism>
<dbReference type="Proteomes" id="UP001344447">
    <property type="component" value="Unassembled WGS sequence"/>
</dbReference>